<feature type="transmembrane region" description="Helical" evidence="10">
    <location>
        <begin position="225"/>
        <end position="245"/>
    </location>
</feature>
<comment type="similarity">
    <text evidence="2">Belongs to the major facilitator superfamily.</text>
</comment>
<evidence type="ECO:0000256" key="1">
    <source>
        <dbReference type="ARBA" id="ARBA00004141"/>
    </source>
</evidence>
<dbReference type="GO" id="GO:0006826">
    <property type="term" value="P:iron ion transport"/>
    <property type="evidence" value="ECO:0007669"/>
    <property type="project" value="UniProtKB-KW"/>
</dbReference>
<feature type="transmembrane region" description="Helical" evidence="10">
    <location>
        <begin position="66"/>
        <end position="84"/>
    </location>
</feature>
<feature type="transmembrane region" description="Helical" evidence="10">
    <location>
        <begin position="136"/>
        <end position="158"/>
    </location>
</feature>
<keyword evidence="13" id="KW-1185">Reference proteome</keyword>
<sequence length="589" mass="64612">MAANMDSVTAVQGAADISHEPRREMSNFDVDEDEAIRKVEAATTIDPNAQQGVKNVEAITLTWTKTSLACAFACMWMLYLTNAFQSSITGNLTPYVTSEFEEHSLLTVINIVSNSMAAAVYIPMAKLLDLWGRAQGFCLMVGFATLGLILMAASHSLYTYCAAQVFYTVGFGGMIYCVDVITADSSSLKNRGLAFAFTSSPYIITAFAGPKSAEGFYNNVKNWRWGFGAFAIIVPVVAAPLFLILQMNLKKAKREGVLQREKSGRTLVQSIVFYIREFDLPGSILFACGLIIFLLPFTLADSAPNGWSTGYIIAMLVVGFVLLVLFGLHERFTAQVPFLPFTLLSNRSVVGACLLSFTYQISYYAWNSYFTSFLQVVSNLSIAEAGYVSSTFDVLSGFLLLLCGFIISKTGYFRWLLFVAIPFYLLGQGLMIHFRQPNTSVGYLVMCQIFISIGGSIIILCEQIAVMAAAHHQHIAPVLALLSISGWVGGAVGNTISGAIWTNSFPQALANLLPEADLENLDSIYGDLSVQLSFERDTPTRIAIEQAYGIAQRRMLIAGLCIMSLTLVWITLIKNYNVAKMQQTKGRLF</sequence>
<keyword evidence="4" id="KW-0410">Iron transport</keyword>
<feature type="transmembrane region" description="Helical" evidence="10">
    <location>
        <begin position="104"/>
        <end position="124"/>
    </location>
</feature>
<dbReference type="AlphaFoldDB" id="A0A9P4T9V9"/>
<feature type="transmembrane region" description="Helical" evidence="10">
    <location>
        <begin position="349"/>
        <end position="366"/>
    </location>
</feature>
<feature type="transmembrane region" description="Helical" evidence="10">
    <location>
        <begin position="193"/>
        <end position="213"/>
    </location>
</feature>
<evidence type="ECO:0000313" key="13">
    <source>
        <dbReference type="Proteomes" id="UP000801428"/>
    </source>
</evidence>
<name>A0A9P4T9V9_CURKU</name>
<dbReference type="FunFam" id="1.20.1250.20:FF:000302">
    <property type="entry name" value="MFS siderochrome iron transporter MirB"/>
    <property type="match status" value="1"/>
</dbReference>
<dbReference type="OrthoDB" id="4078873at2759"/>
<feature type="transmembrane region" description="Helical" evidence="10">
    <location>
        <begin position="478"/>
        <end position="501"/>
    </location>
</feature>
<dbReference type="PANTHER" id="PTHR23501">
    <property type="entry name" value="MAJOR FACILITATOR SUPERFAMILY"/>
    <property type="match status" value="1"/>
</dbReference>
<dbReference type="GO" id="GO:0010106">
    <property type="term" value="P:cellular response to iron ion starvation"/>
    <property type="evidence" value="ECO:0007669"/>
    <property type="project" value="UniProtKB-ARBA"/>
</dbReference>
<comment type="subcellular location">
    <subcellularLocation>
        <location evidence="1">Membrane</location>
        <topology evidence="1">Multi-pass membrane protein</topology>
    </subcellularLocation>
</comment>
<evidence type="ECO:0000256" key="2">
    <source>
        <dbReference type="ARBA" id="ARBA00008335"/>
    </source>
</evidence>
<keyword evidence="3" id="KW-0813">Transport</keyword>
<accession>A0A9P4T9V9</accession>
<dbReference type="PROSITE" id="PS50850">
    <property type="entry name" value="MFS"/>
    <property type="match status" value="1"/>
</dbReference>
<feature type="transmembrane region" description="Helical" evidence="10">
    <location>
        <begin position="440"/>
        <end position="466"/>
    </location>
</feature>
<keyword evidence="5 10" id="KW-0812">Transmembrane</keyword>
<feature type="domain" description="Major facilitator superfamily (MFS) profile" evidence="11">
    <location>
        <begin position="71"/>
        <end position="576"/>
    </location>
</feature>
<evidence type="ECO:0000313" key="12">
    <source>
        <dbReference type="EMBL" id="KAF2998995.1"/>
    </source>
</evidence>
<dbReference type="FunFam" id="1.20.1250.20:FF:000284">
    <property type="entry name" value="Siderophore iron transporter mirB"/>
    <property type="match status" value="1"/>
</dbReference>
<evidence type="ECO:0000256" key="3">
    <source>
        <dbReference type="ARBA" id="ARBA00022448"/>
    </source>
</evidence>
<evidence type="ECO:0000256" key="6">
    <source>
        <dbReference type="ARBA" id="ARBA00022989"/>
    </source>
</evidence>
<dbReference type="GO" id="GO:0005886">
    <property type="term" value="C:plasma membrane"/>
    <property type="evidence" value="ECO:0007669"/>
    <property type="project" value="TreeGrafter"/>
</dbReference>
<evidence type="ECO:0000256" key="9">
    <source>
        <dbReference type="ARBA" id="ARBA00023136"/>
    </source>
</evidence>
<evidence type="ECO:0000256" key="10">
    <source>
        <dbReference type="SAM" id="Phobius"/>
    </source>
</evidence>
<dbReference type="InterPro" id="IPR036259">
    <property type="entry name" value="MFS_trans_sf"/>
</dbReference>
<reference evidence="12" key="1">
    <citation type="submission" date="2019-04" db="EMBL/GenBank/DDBJ databases">
        <title>Sequencing of skin fungus with MAO and IRED activity.</title>
        <authorList>
            <person name="Marsaioli A.J."/>
            <person name="Bonatto J.M.C."/>
            <person name="Reis Junior O."/>
        </authorList>
    </citation>
    <scope>NUCLEOTIDE SEQUENCE</scope>
    <source>
        <strain evidence="12">30M1</strain>
    </source>
</reference>
<dbReference type="Gene3D" id="1.20.1250.20">
    <property type="entry name" value="MFS general substrate transporter like domains"/>
    <property type="match status" value="2"/>
</dbReference>
<evidence type="ECO:0000259" key="11">
    <source>
        <dbReference type="PROSITE" id="PS50850"/>
    </source>
</evidence>
<organism evidence="12 13">
    <name type="scientific">Curvularia kusanoi</name>
    <name type="common">Cochliobolus kusanoi</name>
    <dbReference type="NCBI Taxonomy" id="90978"/>
    <lineage>
        <taxon>Eukaryota</taxon>
        <taxon>Fungi</taxon>
        <taxon>Dikarya</taxon>
        <taxon>Ascomycota</taxon>
        <taxon>Pezizomycotina</taxon>
        <taxon>Dothideomycetes</taxon>
        <taxon>Pleosporomycetidae</taxon>
        <taxon>Pleosporales</taxon>
        <taxon>Pleosporineae</taxon>
        <taxon>Pleosporaceae</taxon>
        <taxon>Curvularia</taxon>
    </lineage>
</organism>
<evidence type="ECO:0000256" key="5">
    <source>
        <dbReference type="ARBA" id="ARBA00022692"/>
    </source>
</evidence>
<protein>
    <recommendedName>
        <fullName evidence="11">Major facilitator superfamily (MFS) profile domain-containing protein</fullName>
    </recommendedName>
</protein>
<dbReference type="Proteomes" id="UP000801428">
    <property type="component" value="Unassembled WGS sequence"/>
</dbReference>
<feature type="transmembrane region" description="Helical" evidence="10">
    <location>
        <begin position="164"/>
        <end position="181"/>
    </location>
</feature>
<dbReference type="SUPFAM" id="SSF103473">
    <property type="entry name" value="MFS general substrate transporter"/>
    <property type="match status" value="1"/>
</dbReference>
<dbReference type="EMBL" id="SWKU01000018">
    <property type="protein sequence ID" value="KAF2998995.1"/>
    <property type="molecule type" value="Genomic_DNA"/>
</dbReference>
<dbReference type="PANTHER" id="PTHR23501:SF50">
    <property type="entry name" value="MFS SIDEROCHROME IRON TRANSPORTER MIRB (AFU_ORTHOLOGUE AFUA_3G03640)-RELATED"/>
    <property type="match status" value="1"/>
</dbReference>
<evidence type="ECO:0000256" key="8">
    <source>
        <dbReference type="ARBA" id="ARBA00023065"/>
    </source>
</evidence>
<gene>
    <name evidence="12" type="ORF">E8E13_007736</name>
</gene>
<keyword evidence="8" id="KW-0406">Ion transport</keyword>
<dbReference type="InterPro" id="IPR020846">
    <property type="entry name" value="MFS_dom"/>
</dbReference>
<feature type="transmembrane region" description="Helical" evidence="10">
    <location>
        <begin position="280"/>
        <end position="299"/>
    </location>
</feature>
<comment type="caution">
    <text evidence="12">The sequence shown here is derived from an EMBL/GenBank/DDBJ whole genome shotgun (WGS) entry which is preliminary data.</text>
</comment>
<evidence type="ECO:0000256" key="4">
    <source>
        <dbReference type="ARBA" id="ARBA00022496"/>
    </source>
</evidence>
<dbReference type="Pfam" id="PF07690">
    <property type="entry name" value="MFS_1"/>
    <property type="match status" value="1"/>
</dbReference>
<feature type="transmembrane region" description="Helical" evidence="10">
    <location>
        <begin position="311"/>
        <end position="328"/>
    </location>
</feature>
<feature type="transmembrane region" description="Helical" evidence="10">
    <location>
        <begin position="555"/>
        <end position="573"/>
    </location>
</feature>
<keyword evidence="7" id="KW-0408">Iron</keyword>
<feature type="transmembrane region" description="Helical" evidence="10">
    <location>
        <begin position="415"/>
        <end position="434"/>
    </location>
</feature>
<feature type="transmembrane region" description="Helical" evidence="10">
    <location>
        <begin position="386"/>
        <end position="408"/>
    </location>
</feature>
<keyword evidence="9 10" id="KW-0472">Membrane</keyword>
<dbReference type="InterPro" id="IPR011701">
    <property type="entry name" value="MFS"/>
</dbReference>
<keyword evidence="6 10" id="KW-1133">Transmembrane helix</keyword>
<proteinExistence type="inferred from homology"/>
<dbReference type="GO" id="GO:0022857">
    <property type="term" value="F:transmembrane transporter activity"/>
    <property type="evidence" value="ECO:0007669"/>
    <property type="project" value="InterPro"/>
</dbReference>
<evidence type="ECO:0000256" key="7">
    <source>
        <dbReference type="ARBA" id="ARBA00023004"/>
    </source>
</evidence>